<evidence type="ECO:0000313" key="2">
    <source>
        <dbReference type="EMBL" id="BAX97128.1"/>
    </source>
</evidence>
<name>A0A1Z4EVZ7_9MYCO</name>
<protein>
    <submittedName>
        <fullName evidence="2">Uncharacterized protein</fullName>
    </submittedName>
</protein>
<reference evidence="3" key="1">
    <citation type="journal article" date="2017" name="Genome Announc.">
        <title>Complete Genome Sequence of Mycobacterium stephanolepidis.</title>
        <authorList>
            <person name="Fukano H."/>
            <person name="Yoshida M."/>
            <person name="Katayama Y."/>
            <person name="Omatsu T."/>
            <person name="Mizutani T."/>
            <person name="Kurata O."/>
            <person name="Wada S."/>
            <person name="Hoshino Y."/>
        </authorList>
    </citation>
    <scope>NUCLEOTIDE SEQUENCE [LARGE SCALE GENOMIC DNA]</scope>
    <source>
        <strain evidence="3">NJB0901</strain>
    </source>
</reference>
<gene>
    <name evidence="2" type="ORF">MSTE_01811</name>
</gene>
<sequence>MNRNWLGRLRDRGASTPEPSSVPTEETTIAPDEARTEVEESETSTGEPVRLFGSQYRIKIDQADVIAERFGPSGIGRTVGGNGTDRFRRRRDAMVRSRGYGEVLFGDD</sequence>
<dbReference type="RefSeq" id="WP_096500564.1">
    <property type="nucleotide sequence ID" value="NZ_AP018165.1"/>
</dbReference>
<dbReference type="AlphaFoldDB" id="A0A1Z4EVZ7"/>
<feature type="compositionally biased region" description="Polar residues" evidence="1">
    <location>
        <begin position="17"/>
        <end position="27"/>
    </location>
</feature>
<reference evidence="2 3" key="2">
    <citation type="journal article" date="2017" name="Int. J. Syst. Evol. Microbiol.">
        <title>Mycobacterium stephanolepidis sp. nov., a rapidly growing species related to Mycobacterium chelonae, isolated from marine teleost fish, Stephanolepis cirrhifer.</title>
        <authorList>
            <person name="Fukano H."/>
            <person name="Wada S."/>
            <person name="Kurata O."/>
            <person name="Katayama K."/>
            <person name="Fujiwara N."/>
            <person name="Hoshino Y."/>
        </authorList>
    </citation>
    <scope>NUCLEOTIDE SEQUENCE [LARGE SCALE GENOMIC DNA]</scope>
    <source>
        <strain evidence="2 3">NJB0901</strain>
    </source>
</reference>
<dbReference type="KEGG" id="mste:MSTE_01811"/>
<dbReference type="Proteomes" id="UP000217954">
    <property type="component" value="Chromosome"/>
</dbReference>
<feature type="region of interest" description="Disordered" evidence="1">
    <location>
        <begin position="1"/>
        <end position="47"/>
    </location>
</feature>
<proteinExistence type="predicted"/>
<accession>A0A1Z4EVZ7</accession>
<evidence type="ECO:0000256" key="1">
    <source>
        <dbReference type="SAM" id="MobiDB-lite"/>
    </source>
</evidence>
<keyword evidence="3" id="KW-1185">Reference proteome</keyword>
<organism evidence="2 3">
    <name type="scientific">[Mycobacterium] stephanolepidis</name>
    <dbReference type="NCBI Taxonomy" id="1520670"/>
    <lineage>
        <taxon>Bacteria</taxon>
        <taxon>Bacillati</taxon>
        <taxon>Actinomycetota</taxon>
        <taxon>Actinomycetes</taxon>
        <taxon>Mycobacteriales</taxon>
        <taxon>Mycobacteriaceae</taxon>
        <taxon>Mycobacteroides</taxon>
    </lineage>
</organism>
<dbReference type="EMBL" id="AP018165">
    <property type="protein sequence ID" value="BAX97128.1"/>
    <property type="molecule type" value="Genomic_DNA"/>
</dbReference>
<evidence type="ECO:0000313" key="3">
    <source>
        <dbReference type="Proteomes" id="UP000217954"/>
    </source>
</evidence>